<dbReference type="SMART" id="SM00275">
    <property type="entry name" value="G_alpha"/>
    <property type="match status" value="1"/>
</dbReference>
<dbReference type="PANTHER" id="PTHR10218:SF302">
    <property type="entry name" value="GUANINE NUCLEOTIDE-BINDING PROTEIN ALPHA-5 SUBUNIT"/>
    <property type="match status" value="1"/>
</dbReference>
<dbReference type="PANTHER" id="PTHR10218">
    <property type="entry name" value="GTP-BINDING PROTEIN ALPHA SUBUNIT"/>
    <property type="match status" value="1"/>
</dbReference>
<dbReference type="FunFam" id="1.10.400.10:FF:000002">
    <property type="entry name" value="guanine nucleotide-binding protein G(Q) subunit alpha"/>
    <property type="match status" value="1"/>
</dbReference>
<dbReference type="GO" id="GO:0005834">
    <property type="term" value="C:heterotrimeric G-protein complex"/>
    <property type="evidence" value="ECO:0007669"/>
    <property type="project" value="InterPro"/>
</dbReference>
<sequence length="358" mass="41029">MGCFGSKEVSEAQYISFEIDKRIYEDKAALRHEIKMLLLGAGESGKSTIVKQMKLIHEGSFTTSEKDSYRELIFSSIIESMQAILSAMELTQIALQDGSSAEAANLIQNLPTSNTNLHLNPKAVTAIRRLWRDKGVQTCFGRSREFQLSDSAAYYFDSIDRIGQPEFMPDDQDMLRLRIRTRGISETMFVIGQLNYRLLDVGGQRNERKKWIHCFENVTAIVFLAAISEYDQRLLEDESVNRMVEALNLFDSICNSGWFTKTSMILFLNKIDIFQKKVDHSPIQNYFPDFQPPSDTNFEVWKAGADFFKHKFLSLNQRKSKQVYTHLTCATDTDQIRIVLSHVNDIIIQNNLNEFGLA</sequence>
<dbReference type="GO" id="GO:0046872">
    <property type="term" value="F:metal ion binding"/>
    <property type="evidence" value="ECO:0007669"/>
    <property type="project" value="UniProtKB-KW"/>
</dbReference>
<reference evidence="12 13" key="1">
    <citation type="submission" date="2017-11" db="EMBL/GenBank/DDBJ databases">
        <title>De novo assembly and phasing of dikaryotic genomes from two isolates of Puccinia coronata f. sp. avenae, the causal agent of oat crown rust.</title>
        <authorList>
            <person name="Miller M.E."/>
            <person name="Zhang Y."/>
            <person name="Omidvar V."/>
            <person name="Sperschneider J."/>
            <person name="Schwessinger B."/>
            <person name="Raley C."/>
            <person name="Palmer J.M."/>
            <person name="Garnica D."/>
            <person name="Upadhyaya N."/>
            <person name="Rathjen J."/>
            <person name="Taylor J.M."/>
            <person name="Park R.F."/>
            <person name="Dodds P.N."/>
            <person name="Hirsch C.D."/>
            <person name="Kianian S.F."/>
            <person name="Figueroa M."/>
        </authorList>
    </citation>
    <scope>NUCLEOTIDE SEQUENCE [LARGE SCALE GENOMIC DNA]</scope>
    <source>
        <strain evidence="9">12NC29</strain>
        <strain evidence="11">12SD80</strain>
    </source>
</reference>
<keyword evidence="4 8" id="KW-0460">Magnesium</keyword>
<evidence type="ECO:0000256" key="2">
    <source>
        <dbReference type="ARBA" id="ARBA00022723"/>
    </source>
</evidence>
<keyword evidence="6" id="KW-0807">Transducer</keyword>
<dbReference type="InterPro" id="IPR011025">
    <property type="entry name" value="GproteinA_insert"/>
</dbReference>
<evidence type="ECO:0000313" key="12">
    <source>
        <dbReference type="Proteomes" id="UP000235388"/>
    </source>
</evidence>
<dbReference type="STRING" id="200324.A0A2N5VB05"/>
<dbReference type="GO" id="GO:0003924">
    <property type="term" value="F:GTPase activity"/>
    <property type="evidence" value="ECO:0007669"/>
    <property type="project" value="InterPro"/>
</dbReference>
<dbReference type="InterPro" id="IPR027417">
    <property type="entry name" value="P-loop_NTPase"/>
</dbReference>
<feature type="binding site" evidence="7">
    <location>
        <begin position="269"/>
        <end position="272"/>
    </location>
    <ligand>
        <name>GTP</name>
        <dbReference type="ChEBI" id="CHEBI:37565"/>
    </ligand>
</feature>
<dbReference type="Gene3D" id="1.10.400.10">
    <property type="entry name" value="GI Alpha 1, domain 2-like"/>
    <property type="match status" value="1"/>
</dbReference>
<feature type="binding site" evidence="7">
    <location>
        <position position="330"/>
    </location>
    <ligand>
        <name>GTP</name>
        <dbReference type="ChEBI" id="CHEBI:37565"/>
    </ligand>
</feature>
<evidence type="ECO:0000256" key="8">
    <source>
        <dbReference type="PIRSR" id="PIRSR601019-2"/>
    </source>
</evidence>
<protein>
    <recommendedName>
        <fullName evidence="14">Guanine nucleotide-binding protein subunit alpha</fullName>
    </recommendedName>
</protein>
<dbReference type="AlphaFoldDB" id="A0A2N5VB05"/>
<comment type="similarity">
    <text evidence="1">Belongs to the G-alpha family. G(q) subfamily.</text>
</comment>
<dbReference type="SUPFAM" id="SSF47895">
    <property type="entry name" value="Transducin (alpha subunit), insertion domain"/>
    <property type="match status" value="1"/>
</dbReference>
<dbReference type="InterPro" id="IPR001019">
    <property type="entry name" value="Gprotein_alpha_su"/>
</dbReference>
<dbReference type="GO" id="GO:0001664">
    <property type="term" value="F:G protein-coupled receptor binding"/>
    <property type="evidence" value="ECO:0007669"/>
    <property type="project" value="InterPro"/>
</dbReference>
<dbReference type="PRINTS" id="PR01241">
    <property type="entry name" value="GPROTEINAFNG"/>
</dbReference>
<evidence type="ECO:0000313" key="10">
    <source>
        <dbReference type="EMBL" id="PLW46993.1"/>
    </source>
</evidence>
<dbReference type="InterPro" id="IPR002975">
    <property type="entry name" value="Fungi_Gprotein_alpha"/>
</dbReference>
<dbReference type="OrthoDB" id="5817230at2759"/>
<evidence type="ECO:0000256" key="1">
    <source>
        <dbReference type="ARBA" id="ARBA00007976"/>
    </source>
</evidence>
<feature type="binding site" evidence="7">
    <location>
        <begin position="200"/>
        <end position="204"/>
    </location>
    <ligand>
        <name>GTP</name>
        <dbReference type="ChEBI" id="CHEBI:37565"/>
    </ligand>
</feature>
<dbReference type="CDD" id="cd00066">
    <property type="entry name" value="G-alpha"/>
    <property type="match status" value="1"/>
</dbReference>
<dbReference type="GO" id="GO:0005737">
    <property type="term" value="C:cytoplasm"/>
    <property type="evidence" value="ECO:0007669"/>
    <property type="project" value="TreeGrafter"/>
</dbReference>
<dbReference type="Proteomes" id="UP000235392">
    <property type="component" value="Unassembled WGS sequence"/>
</dbReference>
<dbReference type="GO" id="GO:0007186">
    <property type="term" value="P:G protein-coupled receptor signaling pathway"/>
    <property type="evidence" value="ECO:0007669"/>
    <property type="project" value="InterPro"/>
</dbReference>
<evidence type="ECO:0000256" key="7">
    <source>
        <dbReference type="PIRSR" id="PIRSR601019-1"/>
    </source>
</evidence>
<feature type="binding site" evidence="7">
    <location>
        <begin position="175"/>
        <end position="181"/>
    </location>
    <ligand>
        <name>GTP</name>
        <dbReference type="ChEBI" id="CHEBI:37565"/>
    </ligand>
</feature>
<organism evidence="11 13">
    <name type="scientific">Puccinia coronata f. sp. avenae</name>
    <dbReference type="NCBI Taxonomy" id="200324"/>
    <lineage>
        <taxon>Eukaryota</taxon>
        <taxon>Fungi</taxon>
        <taxon>Dikarya</taxon>
        <taxon>Basidiomycota</taxon>
        <taxon>Pucciniomycotina</taxon>
        <taxon>Pucciniomycetes</taxon>
        <taxon>Pucciniales</taxon>
        <taxon>Pucciniaceae</taxon>
        <taxon>Puccinia</taxon>
    </lineage>
</organism>
<evidence type="ECO:0000256" key="3">
    <source>
        <dbReference type="ARBA" id="ARBA00022741"/>
    </source>
</evidence>
<feature type="binding site" evidence="7">
    <location>
        <begin position="150"/>
        <end position="151"/>
    </location>
    <ligand>
        <name>GTP</name>
        <dbReference type="ChEBI" id="CHEBI:37565"/>
    </ligand>
</feature>
<feature type="binding site" evidence="8">
    <location>
        <position position="47"/>
    </location>
    <ligand>
        <name>Mg(2+)</name>
        <dbReference type="ChEBI" id="CHEBI:18420"/>
    </ligand>
</feature>
<feature type="binding site" evidence="7">
    <location>
        <begin position="43"/>
        <end position="48"/>
    </location>
    <ligand>
        <name>GTP</name>
        <dbReference type="ChEBI" id="CHEBI:37565"/>
    </ligand>
</feature>
<feature type="binding site" evidence="8">
    <location>
        <position position="181"/>
    </location>
    <ligand>
        <name>Mg(2+)</name>
        <dbReference type="ChEBI" id="CHEBI:18420"/>
    </ligand>
</feature>
<evidence type="ECO:0000256" key="6">
    <source>
        <dbReference type="ARBA" id="ARBA00023224"/>
    </source>
</evidence>
<keyword evidence="5 7" id="KW-0342">GTP-binding</keyword>
<evidence type="ECO:0000313" key="13">
    <source>
        <dbReference type="Proteomes" id="UP000235392"/>
    </source>
</evidence>
<dbReference type="FunFam" id="3.40.50.300:FF:000051">
    <property type="entry name" value="Guanine nucleotide-binding protein subunit alpha"/>
    <property type="match status" value="1"/>
</dbReference>
<name>A0A2N5VB05_9BASI</name>
<dbReference type="EMBL" id="PGCJ01000114">
    <property type="protein sequence ID" value="PLW46993.1"/>
    <property type="molecule type" value="Genomic_DNA"/>
</dbReference>
<dbReference type="Proteomes" id="UP000235388">
    <property type="component" value="Unassembled WGS sequence"/>
</dbReference>
<keyword evidence="3 7" id="KW-0547">Nucleotide-binding</keyword>
<dbReference type="SUPFAM" id="SSF52540">
    <property type="entry name" value="P-loop containing nucleoside triphosphate hydrolases"/>
    <property type="match status" value="1"/>
</dbReference>
<dbReference type="EMBL" id="PGCI01000033">
    <property type="protein sequence ID" value="PLW47154.1"/>
    <property type="molecule type" value="Genomic_DNA"/>
</dbReference>
<evidence type="ECO:0000313" key="9">
    <source>
        <dbReference type="EMBL" id="PLW20588.1"/>
    </source>
</evidence>
<dbReference type="PROSITE" id="PS51882">
    <property type="entry name" value="G_ALPHA"/>
    <property type="match status" value="1"/>
</dbReference>
<dbReference type="PRINTS" id="PR00318">
    <property type="entry name" value="GPROTEINA"/>
</dbReference>
<dbReference type="Gene3D" id="3.40.50.300">
    <property type="entry name" value="P-loop containing nucleotide triphosphate hydrolases"/>
    <property type="match status" value="1"/>
</dbReference>
<evidence type="ECO:0000313" key="11">
    <source>
        <dbReference type="EMBL" id="PLW47154.1"/>
    </source>
</evidence>
<dbReference type="GO" id="GO:0005525">
    <property type="term" value="F:GTP binding"/>
    <property type="evidence" value="ECO:0007669"/>
    <property type="project" value="UniProtKB-KW"/>
</dbReference>
<dbReference type="GO" id="GO:0031683">
    <property type="term" value="F:G-protein beta/gamma-subunit complex binding"/>
    <property type="evidence" value="ECO:0007669"/>
    <property type="project" value="InterPro"/>
</dbReference>
<dbReference type="EMBL" id="PGCJ01000794">
    <property type="protein sequence ID" value="PLW20588.1"/>
    <property type="molecule type" value="Genomic_DNA"/>
</dbReference>
<accession>A0A2N5VB05</accession>
<keyword evidence="12" id="KW-1185">Reference proteome</keyword>
<keyword evidence="2 8" id="KW-0479">Metal-binding</keyword>
<comment type="caution">
    <text evidence="11">The sequence shown here is derived from an EMBL/GenBank/DDBJ whole genome shotgun (WGS) entry which is preliminary data.</text>
</comment>
<evidence type="ECO:0000256" key="4">
    <source>
        <dbReference type="ARBA" id="ARBA00022842"/>
    </source>
</evidence>
<dbReference type="GO" id="GO:0000750">
    <property type="term" value="P:pheromone-dependent signal transduction involved in conjugation with cellular fusion"/>
    <property type="evidence" value="ECO:0007669"/>
    <property type="project" value="TreeGrafter"/>
</dbReference>
<evidence type="ECO:0008006" key="14">
    <source>
        <dbReference type="Google" id="ProtNLM"/>
    </source>
</evidence>
<evidence type="ECO:0000256" key="5">
    <source>
        <dbReference type="ARBA" id="ARBA00023134"/>
    </source>
</evidence>
<proteinExistence type="inferred from homology"/>
<dbReference type="Pfam" id="PF00503">
    <property type="entry name" value="G-alpha"/>
    <property type="match status" value="1"/>
</dbReference>
<dbReference type="FunFam" id="3.40.50.300:FF:000692">
    <property type="entry name" value="Guanine nucleotide-binding protein subunit alpha"/>
    <property type="match status" value="1"/>
</dbReference>
<gene>
    <name evidence="9" type="ORF">PCANC_06061</name>
    <name evidence="10" type="ORF">PCANC_06540</name>
    <name evidence="11" type="ORF">PCASD_02339</name>
</gene>